<comment type="caution">
    <text evidence="1">The sequence shown here is derived from an EMBL/GenBank/DDBJ whole genome shotgun (WGS) entry which is preliminary data.</text>
</comment>
<evidence type="ECO:0000313" key="1">
    <source>
        <dbReference type="EMBL" id="KAI7729412.1"/>
    </source>
</evidence>
<organism evidence="1 2">
    <name type="scientific">Ambrosia artemisiifolia</name>
    <name type="common">Common ragweed</name>
    <dbReference type="NCBI Taxonomy" id="4212"/>
    <lineage>
        <taxon>Eukaryota</taxon>
        <taxon>Viridiplantae</taxon>
        <taxon>Streptophyta</taxon>
        <taxon>Embryophyta</taxon>
        <taxon>Tracheophyta</taxon>
        <taxon>Spermatophyta</taxon>
        <taxon>Magnoliopsida</taxon>
        <taxon>eudicotyledons</taxon>
        <taxon>Gunneridae</taxon>
        <taxon>Pentapetalae</taxon>
        <taxon>asterids</taxon>
        <taxon>campanulids</taxon>
        <taxon>Asterales</taxon>
        <taxon>Asteraceae</taxon>
        <taxon>Asteroideae</taxon>
        <taxon>Heliantheae alliance</taxon>
        <taxon>Heliantheae</taxon>
        <taxon>Ambrosia</taxon>
    </lineage>
</organism>
<proteinExistence type="predicted"/>
<dbReference type="Proteomes" id="UP001206925">
    <property type="component" value="Unassembled WGS sequence"/>
</dbReference>
<sequence>NILIERDDKVWHQQTTESSLHIHQRDAVFSFTKQISESVGALVESPETLSICFMSSTIHIFSSNSLTTSIVGMSGFEFSSTETLESTKRSLLESA</sequence>
<dbReference type="AlphaFoldDB" id="A0AAD5BTY3"/>
<reference evidence="1" key="1">
    <citation type="submission" date="2022-06" db="EMBL/GenBank/DDBJ databases">
        <title>Uncovering the hologenomic basis of an extraordinary plant invasion.</title>
        <authorList>
            <person name="Bieker V.C."/>
            <person name="Martin M.D."/>
            <person name="Gilbert T."/>
            <person name="Hodgins K."/>
            <person name="Battlay P."/>
            <person name="Petersen B."/>
            <person name="Wilson J."/>
        </authorList>
    </citation>
    <scope>NUCLEOTIDE SEQUENCE</scope>
    <source>
        <strain evidence="1">AA19_3_7</strain>
        <tissue evidence="1">Leaf</tissue>
    </source>
</reference>
<accession>A0AAD5BTY3</accession>
<name>A0AAD5BTY3_AMBAR</name>
<gene>
    <name evidence="1" type="ORF">M8C21_010250</name>
</gene>
<keyword evidence="2" id="KW-1185">Reference proteome</keyword>
<feature type="non-terminal residue" evidence="1">
    <location>
        <position position="95"/>
    </location>
</feature>
<protein>
    <submittedName>
        <fullName evidence="1">Uncharacterized protein</fullName>
    </submittedName>
</protein>
<evidence type="ECO:0000313" key="2">
    <source>
        <dbReference type="Proteomes" id="UP001206925"/>
    </source>
</evidence>
<dbReference type="EMBL" id="JAMZMK010011006">
    <property type="protein sequence ID" value="KAI7729412.1"/>
    <property type="molecule type" value="Genomic_DNA"/>
</dbReference>